<dbReference type="Proteomes" id="UP000218209">
    <property type="component" value="Unassembled WGS sequence"/>
</dbReference>
<evidence type="ECO:0000313" key="2">
    <source>
        <dbReference type="EMBL" id="OSX69240.1"/>
    </source>
</evidence>
<proteinExistence type="predicted"/>
<keyword evidence="3" id="KW-1185">Reference proteome</keyword>
<reference evidence="2 3" key="1">
    <citation type="submission" date="2017-03" db="EMBL/GenBank/DDBJ databases">
        <title>WGS assembly of Porphyra umbilicalis.</title>
        <authorList>
            <person name="Brawley S.H."/>
            <person name="Blouin N.A."/>
            <person name="Ficko-Blean E."/>
            <person name="Wheeler G.L."/>
            <person name="Lohr M."/>
            <person name="Goodson H.V."/>
            <person name="Jenkins J.W."/>
            <person name="Blaby-Haas C.E."/>
            <person name="Helliwell K.E."/>
            <person name="Chan C."/>
            <person name="Marriage T."/>
            <person name="Bhattacharya D."/>
            <person name="Klein A.S."/>
            <person name="Badis Y."/>
            <person name="Brodie J."/>
            <person name="Cao Y."/>
            <person name="Collen J."/>
            <person name="Dittami S.M."/>
            <person name="Gachon C.M."/>
            <person name="Green B.R."/>
            <person name="Karpowicz S."/>
            <person name="Kim J.W."/>
            <person name="Kudahl U."/>
            <person name="Lin S."/>
            <person name="Michel G."/>
            <person name="Mittag M."/>
            <person name="Olson B.J."/>
            <person name="Pangilinan J."/>
            <person name="Peng Y."/>
            <person name="Qiu H."/>
            <person name="Shu S."/>
            <person name="Singer J.T."/>
            <person name="Smith A.G."/>
            <person name="Sprecher B.N."/>
            <person name="Wagner V."/>
            <person name="Wang W."/>
            <person name="Wang Z.-Y."/>
            <person name="Yan J."/>
            <person name="Yarish C."/>
            <person name="Zoeuner-Riek S."/>
            <person name="Zhuang Y."/>
            <person name="Zou Y."/>
            <person name="Lindquist E.A."/>
            <person name="Grimwood J."/>
            <person name="Barry K."/>
            <person name="Rokhsar D.S."/>
            <person name="Schmutz J."/>
            <person name="Stiller J.W."/>
            <person name="Grossman A.R."/>
            <person name="Prochnik S.E."/>
        </authorList>
    </citation>
    <scope>NUCLEOTIDE SEQUENCE [LARGE SCALE GENOMIC DNA]</scope>
    <source>
        <strain evidence="2">4086291</strain>
    </source>
</reference>
<evidence type="ECO:0000313" key="3">
    <source>
        <dbReference type="Proteomes" id="UP000218209"/>
    </source>
</evidence>
<protein>
    <submittedName>
        <fullName evidence="2">Uncharacterized protein</fullName>
    </submittedName>
</protein>
<evidence type="ECO:0000256" key="1">
    <source>
        <dbReference type="SAM" id="MobiDB-lite"/>
    </source>
</evidence>
<feature type="region of interest" description="Disordered" evidence="1">
    <location>
        <begin position="117"/>
        <end position="154"/>
    </location>
</feature>
<dbReference type="AlphaFoldDB" id="A0A1X6NL39"/>
<feature type="compositionally biased region" description="Gly residues" evidence="1">
    <location>
        <begin position="10"/>
        <end position="19"/>
    </location>
</feature>
<feature type="region of interest" description="Disordered" evidence="1">
    <location>
        <begin position="1"/>
        <end position="77"/>
    </location>
</feature>
<accession>A0A1X6NL39</accession>
<feature type="compositionally biased region" description="Gly residues" evidence="1">
    <location>
        <begin position="131"/>
        <end position="144"/>
    </location>
</feature>
<organism evidence="2 3">
    <name type="scientific">Porphyra umbilicalis</name>
    <name type="common">Purple laver</name>
    <name type="synonym">Red alga</name>
    <dbReference type="NCBI Taxonomy" id="2786"/>
    <lineage>
        <taxon>Eukaryota</taxon>
        <taxon>Rhodophyta</taxon>
        <taxon>Bangiophyceae</taxon>
        <taxon>Bangiales</taxon>
        <taxon>Bangiaceae</taxon>
        <taxon>Porphyra</taxon>
    </lineage>
</organism>
<sequence>MLLATSSLDGGRGAGVGGREGAEADARGVRPLRLSQLFGKEGDGRRGCTAAAAAASPDGDGRRGGSDDNDAAASSARSSWASLLAAEEMWLTSPCAAANDGGFGNVAGVGGWGGNDGGGGGGADGPRSAGAWGGAAKGGGGGRSPGSPRRVSLADDDYVRFDLRRLARLDAARGKRRARRSARPKGERA</sequence>
<feature type="compositionally biased region" description="Low complexity" evidence="1">
    <location>
        <begin position="47"/>
        <end position="58"/>
    </location>
</feature>
<name>A0A1X6NL39_PORUM</name>
<dbReference type="EMBL" id="KV919671">
    <property type="protein sequence ID" value="OSX69240.1"/>
    <property type="molecule type" value="Genomic_DNA"/>
</dbReference>
<gene>
    <name evidence="2" type="ORF">BU14_1706s0001</name>
</gene>